<dbReference type="Gene3D" id="3.30.830.10">
    <property type="entry name" value="Metalloenzyme, LuxS/M16 peptidase-like"/>
    <property type="match status" value="2"/>
</dbReference>
<reference evidence="4 5" key="1">
    <citation type="submission" date="2017-08" db="EMBL/GenBank/DDBJ databases">
        <title>Burning lignite coal seam in the remote Altai Mountains harbors a hydrogen-driven thermophilic microbial community.</title>
        <authorList>
            <person name="Kadnikov V.V."/>
            <person name="Mardanov A.V."/>
            <person name="Ivasenko D."/>
            <person name="Beletsky A.V."/>
            <person name="Karnachuk O.V."/>
            <person name="Ravin N.V."/>
        </authorList>
    </citation>
    <scope>NUCLEOTIDE SEQUENCE [LARGE SCALE GENOMIC DNA]</scope>
    <source>
        <strain evidence="4">AL31</strain>
    </source>
</reference>
<dbReference type="InterPro" id="IPR050361">
    <property type="entry name" value="MPP/UQCRC_Complex"/>
</dbReference>
<dbReference type="AlphaFoldDB" id="A0A2T5G909"/>
<dbReference type="InterPro" id="IPR007863">
    <property type="entry name" value="Peptidase_M16_C"/>
</dbReference>
<dbReference type="Proteomes" id="UP000244016">
    <property type="component" value="Unassembled WGS sequence"/>
</dbReference>
<sequence>MSLAEVRDLPGGARLLLAHQPGRPSTALGIYVTVGSRHEPWEAQGLAHFVEHVLFKGSELRSARELARAVDRLGGEFDAHTTKDFTAYTARVLAEDLDAALDLMEELVFSPAFPEEAVEAERRVILEEIAEASDDPEDVVWEELASLLFGPEHPLGWPILGRPETVRRIDRRLLRDFFSEAYTSPNLVFAVVGALSPEAEEKVQRRLADLAAARFEPSRLSFGNAEAAPAVPPFPSGARRELCRETAQTHVVFAWPALPYGDIRLPVLLVLEALFGGSASSRLFQRVREEDGLAYSVYSSLGLHPDVGYLGAYAASGNAAGERVEEAILREAEALARGELAGAEVEEARDFVRRSYLLARESLGSLRDRLAQELIFTGRIDSEETFLSRLADTTFADVRELAREIFSVEPAVVRLAPCPRGRRNRRTPHGRR</sequence>
<feature type="domain" description="Peptidase M16 N-terminal" evidence="2">
    <location>
        <begin position="15"/>
        <end position="149"/>
    </location>
</feature>
<gene>
    <name evidence="4" type="ORF">BLITH_0797</name>
</gene>
<dbReference type="EMBL" id="PEBW01000002">
    <property type="protein sequence ID" value="PTQ52618.1"/>
    <property type="molecule type" value="Genomic_DNA"/>
</dbReference>
<evidence type="ECO:0000313" key="5">
    <source>
        <dbReference type="Proteomes" id="UP000244016"/>
    </source>
</evidence>
<evidence type="ECO:0000313" key="4">
    <source>
        <dbReference type="EMBL" id="PTQ52618.1"/>
    </source>
</evidence>
<proteinExistence type="inferred from homology"/>
<dbReference type="Pfam" id="PF05193">
    <property type="entry name" value="Peptidase_M16_C"/>
    <property type="match status" value="1"/>
</dbReference>
<accession>A0A2T5G909</accession>
<dbReference type="InterPro" id="IPR011765">
    <property type="entry name" value="Pept_M16_N"/>
</dbReference>
<evidence type="ECO:0000256" key="1">
    <source>
        <dbReference type="ARBA" id="ARBA00007261"/>
    </source>
</evidence>
<dbReference type="Pfam" id="PF00675">
    <property type="entry name" value="Peptidase_M16"/>
    <property type="match status" value="1"/>
</dbReference>
<dbReference type="PANTHER" id="PTHR11851:SF49">
    <property type="entry name" value="MITOCHONDRIAL-PROCESSING PEPTIDASE SUBUNIT ALPHA"/>
    <property type="match status" value="1"/>
</dbReference>
<dbReference type="PANTHER" id="PTHR11851">
    <property type="entry name" value="METALLOPROTEASE"/>
    <property type="match status" value="1"/>
</dbReference>
<protein>
    <submittedName>
        <fullName evidence="4">Peptidase, M16 family</fullName>
    </submittedName>
</protein>
<dbReference type="InterPro" id="IPR011249">
    <property type="entry name" value="Metalloenz_LuxS/M16"/>
</dbReference>
<comment type="similarity">
    <text evidence="1">Belongs to the peptidase M16 family.</text>
</comment>
<dbReference type="GO" id="GO:0046872">
    <property type="term" value="F:metal ion binding"/>
    <property type="evidence" value="ECO:0007669"/>
    <property type="project" value="InterPro"/>
</dbReference>
<name>A0A2T5G909_9BACL</name>
<evidence type="ECO:0000259" key="2">
    <source>
        <dbReference type="Pfam" id="PF00675"/>
    </source>
</evidence>
<dbReference type="SUPFAM" id="SSF63411">
    <property type="entry name" value="LuxS/MPP-like metallohydrolase"/>
    <property type="match status" value="2"/>
</dbReference>
<feature type="domain" description="Peptidase M16 C-terminal" evidence="3">
    <location>
        <begin position="169"/>
        <end position="350"/>
    </location>
</feature>
<evidence type="ECO:0000259" key="3">
    <source>
        <dbReference type="Pfam" id="PF05193"/>
    </source>
</evidence>
<organism evidence="4 5">
    <name type="scientific">Brockia lithotrophica</name>
    <dbReference type="NCBI Taxonomy" id="933949"/>
    <lineage>
        <taxon>Bacteria</taxon>
        <taxon>Bacillati</taxon>
        <taxon>Bacillota</taxon>
        <taxon>Bacilli</taxon>
        <taxon>Bacillales</taxon>
        <taxon>Bacillales Family X. Incertae Sedis</taxon>
        <taxon>Brockia</taxon>
    </lineage>
</organism>
<comment type="caution">
    <text evidence="4">The sequence shown here is derived from an EMBL/GenBank/DDBJ whole genome shotgun (WGS) entry which is preliminary data.</text>
</comment>